<keyword evidence="3" id="KW-1185">Reference proteome</keyword>
<dbReference type="AlphaFoldDB" id="A0A6B2KLX9"/>
<dbReference type="EMBL" id="JAAGAA010000001">
    <property type="protein sequence ID" value="NDV11226.1"/>
    <property type="molecule type" value="Genomic_DNA"/>
</dbReference>
<keyword evidence="1" id="KW-0732">Signal</keyword>
<evidence type="ECO:0008006" key="4">
    <source>
        <dbReference type="Google" id="ProtNLM"/>
    </source>
</evidence>
<feature type="chain" id="PRO_5025695088" description="DUF4410 domain-containing protein" evidence="1">
    <location>
        <begin position="22"/>
        <end position="188"/>
    </location>
</feature>
<comment type="caution">
    <text evidence="2">The sequence shown here is derived from an EMBL/GenBank/DDBJ whole genome shotgun (WGS) entry which is preliminary data.</text>
</comment>
<accession>A0A6B2KLX9</accession>
<proteinExistence type="predicted"/>
<name>A0A6B2KLX9_9NEIS</name>
<evidence type="ECO:0000313" key="3">
    <source>
        <dbReference type="Proteomes" id="UP000482578"/>
    </source>
</evidence>
<reference evidence="2 3" key="1">
    <citation type="submission" date="2020-02" db="EMBL/GenBank/DDBJ databases">
        <authorList>
            <person name="Yang Z."/>
        </authorList>
    </citation>
    <scope>NUCLEOTIDE SEQUENCE [LARGE SCALE GENOMIC DNA]</scope>
    <source>
        <strain evidence="2 3">HX-7-9</strain>
    </source>
</reference>
<evidence type="ECO:0000313" key="2">
    <source>
        <dbReference type="EMBL" id="NDV11226.1"/>
    </source>
</evidence>
<dbReference type="Proteomes" id="UP000482578">
    <property type="component" value="Unassembled WGS sequence"/>
</dbReference>
<gene>
    <name evidence="2" type="ORF">GZH52_00195</name>
</gene>
<feature type="signal peptide" evidence="1">
    <location>
        <begin position="1"/>
        <end position="21"/>
    </location>
</feature>
<protein>
    <recommendedName>
        <fullName evidence="4">DUF4410 domain-containing protein</fullName>
    </recommendedName>
</protein>
<organism evidence="2 3">
    <name type="scientific">Crenobacter caeni</name>
    <dbReference type="NCBI Taxonomy" id="2705474"/>
    <lineage>
        <taxon>Bacteria</taxon>
        <taxon>Pseudomonadati</taxon>
        <taxon>Pseudomonadota</taxon>
        <taxon>Betaproteobacteria</taxon>
        <taxon>Neisseriales</taxon>
        <taxon>Neisseriaceae</taxon>
        <taxon>Crenobacter</taxon>
    </lineage>
</organism>
<sequence length="188" mass="19323">MNCRFLLPALCLCAASAGAAAGDDRLDMSSLRAESGEALAQQFGRYDSPNGNVFSFGIQRMVAIDGAMVALQRMDIPDIGKLMDAAMAGKRGGEVTVTTQQAGGGGLPAGVLLGSGGQLPAVVAGMGPGATRVLLNTVLPQQIVQNSADARVIQVSTQIDVAAPLLNAMQGSLMFEQVNKAVLQTLQH</sequence>
<evidence type="ECO:0000256" key="1">
    <source>
        <dbReference type="SAM" id="SignalP"/>
    </source>
</evidence>